<dbReference type="EMBL" id="QVOV01000002">
    <property type="protein sequence ID" value="MCT8388738.1"/>
    <property type="molecule type" value="Genomic_DNA"/>
</dbReference>
<name>A0ABT2NTN7_9LACO</name>
<dbReference type="PANTHER" id="PTHR33795:SF1">
    <property type="entry name" value="INSERTION ELEMENT IS150 PROTEIN INSJ"/>
    <property type="match status" value="1"/>
</dbReference>
<accession>A0ABT2NTN7</accession>
<dbReference type="InterPro" id="IPR009057">
    <property type="entry name" value="Homeodomain-like_sf"/>
</dbReference>
<dbReference type="PANTHER" id="PTHR33795">
    <property type="entry name" value="INSERTION ELEMENT IS150 PROTEIN INSJ"/>
    <property type="match status" value="1"/>
</dbReference>
<dbReference type="InterPro" id="IPR052057">
    <property type="entry name" value="IS150/IS1296_orfA-like"/>
</dbReference>
<proteinExistence type="predicted"/>
<dbReference type="SUPFAM" id="SSF46689">
    <property type="entry name" value="Homeodomain-like"/>
    <property type="match status" value="2"/>
</dbReference>
<dbReference type="Proteomes" id="UP001525857">
    <property type="component" value="Unassembled WGS sequence"/>
</dbReference>
<gene>
    <name evidence="1" type="ORF">D0501_01285</name>
</gene>
<evidence type="ECO:0000313" key="2">
    <source>
        <dbReference type="Proteomes" id="UP001525857"/>
    </source>
</evidence>
<reference evidence="1 2" key="1">
    <citation type="submission" date="2018-08" db="EMBL/GenBank/DDBJ databases">
        <title>Draft genome sequences of Leuconostoc spp. and Weissella spp. with biocontrol potential.</title>
        <authorList>
            <person name="Lo R."/>
            <person name="Ho V.T.T."/>
            <person name="Turner M.S."/>
        </authorList>
    </citation>
    <scope>NUCLEOTIDE SEQUENCE [LARGE SCALE GENOMIC DNA]</scope>
    <source>
        <strain evidence="1 2">733</strain>
    </source>
</reference>
<organism evidence="1 2">
    <name type="scientific">Leuconostoc holzapfelii</name>
    <dbReference type="NCBI Taxonomy" id="434464"/>
    <lineage>
        <taxon>Bacteria</taxon>
        <taxon>Bacillati</taxon>
        <taxon>Bacillota</taxon>
        <taxon>Bacilli</taxon>
        <taxon>Lactobacillales</taxon>
        <taxon>Lactobacillaceae</taxon>
        <taxon>Leuconostoc</taxon>
    </lineage>
</organism>
<keyword evidence="2" id="KW-1185">Reference proteome</keyword>
<protein>
    <submittedName>
        <fullName evidence="1">Helix-turn-helix domain-containing protein</fullName>
    </submittedName>
</protein>
<comment type="caution">
    <text evidence="1">The sequence shown here is derived from an EMBL/GenBank/DDBJ whole genome shotgun (WGS) entry which is preliminary data.</text>
</comment>
<dbReference type="RefSeq" id="WP_261656339.1">
    <property type="nucleotide sequence ID" value="NZ_QVOV01000002.1"/>
</dbReference>
<evidence type="ECO:0000313" key="1">
    <source>
        <dbReference type="EMBL" id="MCT8388738.1"/>
    </source>
</evidence>
<sequence length="162" mass="19021">MFSKEIKIAAVSAYLSGMPQSQIRKKYHIKGSATLYNWVYLIQTLGLEVVENQQLYKTNYPYTFIINVISWRLEKQASLPMTAKWFHIRHPAQIWQWEQALKAGRLKPDKQRRTGNMTKQDDDKIKALAAENELLRIQVAYLEKLEALAKEKKKLQTKTKRL</sequence>